<sequence length="384" mass="43583">MVGKPKLFGGTIDEYVQSSGNPIPPVITACVNVINLYGEKCTDIKFECYFMSASLINCNDVSGMHHQGIFRVSGSQAVIQEMKQALEKDKPIMHSSAPRDINSTASLLKLYFRELGEPVFPEAMIREILCEIRPKVSCKSNIERLKDSLDRHLKHPSKIVMRYLFAFLSHLSEYADDNMMDAYNLAVCFGPTLMPVPPGFDPQQYQANVNETIKGFITHHAEIFDQNLPGPRYEKYACTSSPEKESLKDTVDACSMSQSRNSEENKDDDEYSEDDLVEDDSEEEMEEQAEPSPLYPDEFVPVLAVAMADFQGSTERELSFKQGQEIRLLKRRSVDWFEGELVDEPNFRGLVPNSYIARKNLYLNALEERARLNQVCLSLNLRST</sequence>
<dbReference type="SMART" id="SM00326">
    <property type="entry name" value="SH3"/>
    <property type="match status" value="1"/>
</dbReference>
<feature type="region of interest" description="Disordered" evidence="4">
    <location>
        <begin position="247"/>
        <end position="294"/>
    </location>
</feature>
<keyword evidence="8" id="KW-1185">Reference proteome</keyword>
<proteinExistence type="predicted"/>
<evidence type="ECO:0000256" key="4">
    <source>
        <dbReference type="SAM" id="MobiDB-lite"/>
    </source>
</evidence>
<dbReference type="PANTHER" id="PTHR14166">
    <property type="entry name" value="SLIT-ROBO RHO GTPASE ACTIVATING PROTEIN"/>
    <property type="match status" value="1"/>
</dbReference>
<dbReference type="Gene3D" id="2.30.30.40">
    <property type="entry name" value="SH3 Domains"/>
    <property type="match status" value="1"/>
</dbReference>
<dbReference type="InterPro" id="IPR001452">
    <property type="entry name" value="SH3_domain"/>
</dbReference>
<dbReference type="InterPro" id="IPR036028">
    <property type="entry name" value="SH3-like_dom_sf"/>
</dbReference>
<feature type="domain" description="Rho-GAP" evidence="6">
    <location>
        <begin position="10"/>
        <end position="224"/>
    </location>
</feature>
<evidence type="ECO:0000313" key="7">
    <source>
        <dbReference type="EMBL" id="KAL3316074.1"/>
    </source>
</evidence>
<organism evidence="7 8">
    <name type="scientific">Cichlidogyrus casuarinus</name>
    <dbReference type="NCBI Taxonomy" id="1844966"/>
    <lineage>
        <taxon>Eukaryota</taxon>
        <taxon>Metazoa</taxon>
        <taxon>Spiralia</taxon>
        <taxon>Lophotrochozoa</taxon>
        <taxon>Platyhelminthes</taxon>
        <taxon>Monogenea</taxon>
        <taxon>Monopisthocotylea</taxon>
        <taxon>Dactylogyridea</taxon>
        <taxon>Ancyrocephalidae</taxon>
        <taxon>Cichlidogyrus</taxon>
    </lineage>
</organism>
<dbReference type="Proteomes" id="UP001626550">
    <property type="component" value="Unassembled WGS sequence"/>
</dbReference>
<dbReference type="PROSITE" id="PS50002">
    <property type="entry name" value="SH3"/>
    <property type="match status" value="1"/>
</dbReference>
<dbReference type="InterPro" id="IPR008936">
    <property type="entry name" value="Rho_GTPase_activation_prot"/>
</dbReference>
<dbReference type="PROSITE" id="PS50238">
    <property type="entry name" value="RHOGAP"/>
    <property type="match status" value="1"/>
</dbReference>
<comment type="caution">
    <text evidence="7">The sequence shown here is derived from an EMBL/GenBank/DDBJ whole genome shotgun (WGS) entry which is preliminary data.</text>
</comment>
<dbReference type="EMBL" id="JBJKFK010000607">
    <property type="protein sequence ID" value="KAL3316074.1"/>
    <property type="molecule type" value="Genomic_DNA"/>
</dbReference>
<dbReference type="PROSITE" id="PS51257">
    <property type="entry name" value="PROKAR_LIPOPROTEIN"/>
    <property type="match status" value="1"/>
</dbReference>
<evidence type="ECO:0000256" key="3">
    <source>
        <dbReference type="PROSITE-ProRule" id="PRU00192"/>
    </source>
</evidence>
<accession>A0ABD2Q937</accession>
<reference evidence="7 8" key="1">
    <citation type="submission" date="2024-11" db="EMBL/GenBank/DDBJ databases">
        <title>Adaptive evolution of stress response genes in parasites aligns with host niche diversity.</title>
        <authorList>
            <person name="Hahn C."/>
            <person name="Resl P."/>
        </authorList>
    </citation>
    <scope>NUCLEOTIDE SEQUENCE [LARGE SCALE GENOMIC DNA]</scope>
    <source>
        <strain evidence="7">EGGRZ-B1_66</strain>
        <tissue evidence="7">Body</tissue>
    </source>
</reference>
<dbReference type="SMART" id="SM00324">
    <property type="entry name" value="RhoGAP"/>
    <property type="match status" value="1"/>
</dbReference>
<evidence type="ECO:0000256" key="1">
    <source>
        <dbReference type="ARBA" id="ARBA00022443"/>
    </source>
</evidence>
<dbReference type="InterPro" id="IPR051627">
    <property type="entry name" value="SLIT-ROBO_RhoGAP"/>
</dbReference>
<protein>
    <submittedName>
        <fullName evidence="7">SLIT-ROBO Rho GTPase-activating protein 1</fullName>
    </submittedName>
</protein>
<dbReference type="AlphaFoldDB" id="A0ABD2Q937"/>
<dbReference type="SUPFAM" id="SSF48350">
    <property type="entry name" value="GTPase activation domain, GAP"/>
    <property type="match status" value="1"/>
</dbReference>
<dbReference type="Pfam" id="PF00620">
    <property type="entry name" value="RhoGAP"/>
    <property type="match status" value="1"/>
</dbReference>
<dbReference type="InterPro" id="IPR000198">
    <property type="entry name" value="RhoGAP_dom"/>
</dbReference>
<keyword evidence="2" id="KW-0175">Coiled coil</keyword>
<evidence type="ECO:0000259" key="5">
    <source>
        <dbReference type="PROSITE" id="PS50002"/>
    </source>
</evidence>
<feature type="domain" description="SH3" evidence="5">
    <location>
        <begin position="299"/>
        <end position="361"/>
    </location>
</feature>
<name>A0ABD2Q937_9PLAT</name>
<gene>
    <name evidence="7" type="primary">SRGAP1_1</name>
    <name evidence="7" type="ORF">Ciccas_005282</name>
</gene>
<evidence type="ECO:0000259" key="6">
    <source>
        <dbReference type="PROSITE" id="PS50238"/>
    </source>
</evidence>
<keyword evidence="1 3" id="KW-0728">SH3 domain</keyword>
<evidence type="ECO:0000313" key="8">
    <source>
        <dbReference type="Proteomes" id="UP001626550"/>
    </source>
</evidence>
<dbReference type="Gene3D" id="1.10.555.10">
    <property type="entry name" value="Rho GTPase activation protein"/>
    <property type="match status" value="1"/>
</dbReference>
<feature type="compositionally biased region" description="Acidic residues" evidence="4">
    <location>
        <begin position="265"/>
        <end position="289"/>
    </location>
</feature>
<dbReference type="SUPFAM" id="SSF50044">
    <property type="entry name" value="SH3-domain"/>
    <property type="match status" value="1"/>
</dbReference>
<evidence type="ECO:0000256" key="2">
    <source>
        <dbReference type="ARBA" id="ARBA00023054"/>
    </source>
</evidence>
<dbReference type="Pfam" id="PF00018">
    <property type="entry name" value="SH3_1"/>
    <property type="match status" value="1"/>
</dbReference>